<dbReference type="OrthoDB" id="2495106at2"/>
<dbReference type="RefSeq" id="WP_097018970.1">
    <property type="nucleotide sequence ID" value="NZ_OBDZ01000027.1"/>
</dbReference>
<accession>A0A285HXL6</accession>
<evidence type="ECO:0000259" key="1">
    <source>
        <dbReference type="PROSITE" id="PS51794"/>
    </source>
</evidence>
<feature type="domain" description="DAC" evidence="1">
    <location>
        <begin position="310"/>
        <end position="455"/>
    </location>
</feature>
<protein>
    <submittedName>
        <fullName evidence="2">DisA checkpoint controller nucleotide-binding</fullName>
    </submittedName>
</protein>
<dbReference type="SUPFAM" id="SSF143597">
    <property type="entry name" value="YojJ-like"/>
    <property type="match status" value="1"/>
</dbReference>
<proteinExistence type="predicted"/>
<evidence type="ECO:0000313" key="3">
    <source>
        <dbReference type="Proteomes" id="UP000219573"/>
    </source>
</evidence>
<dbReference type="Gene3D" id="3.40.1700.10">
    <property type="entry name" value="DNA integrity scanning protein, DisA, N-terminal domain"/>
    <property type="match status" value="1"/>
</dbReference>
<evidence type="ECO:0000313" key="2">
    <source>
        <dbReference type="EMBL" id="SNY40478.1"/>
    </source>
</evidence>
<reference evidence="3" key="1">
    <citation type="submission" date="2017-09" db="EMBL/GenBank/DDBJ databases">
        <authorList>
            <person name="Varghese N."/>
            <person name="Submissions S."/>
        </authorList>
    </citation>
    <scope>NUCLEOTIDE SEQUENCE [LARGE SCALE GENOMIC DNA]</scope>
    <source>
        <strain evidence="3">MSL47</strain>
    </source>
</reference>
<sequence>MDVISEIYCSIKELFGPKINVEILKTDQKEFSHIIGKEIYQTVKNRKELNERELAKILGGDNYKEEDLPINIKDIKPNEIFKNALNFNDFILINLEQFPSFSRLINFTYNSNRYLIVLSSPLLNHQENIELLKIYIAKVKDRIKNRNNNIMIEYLKTFIPSNFCDKFELIYNLLIKMSMQKIENKNADFGLIFVNRYLDFKEQYSDRLFFDLNDDYDIRNIELVKQPFMEVAGGEKSFLLVNNEFKIKGIFFPNKSLKGLKFIDRDPKELQNCLIARIKGINLIRMVCNNKVVFDMQNGLTRTRDYNSFHRAIKKVLISLGFKNNYNNFLSNLIEISNLKKGTILVIGKQVEDNKYSKCISGNISLVNNDVYRKSVLTQLSLTDGAVLIDNSFNIYGFGAILNIYEKNDDINNSGGSRSYIARQFAKENQELAVIKISEDGPISVYYKGECKIEI</sequence>
<dbReference type="AlphaFoldDB" id="A0A285HXL6"/>
<name>A0A285HXL6_9FIRM</name>
<dbReference type="InterPro" id="IPR036888">
    <property type="entry name" value="DNA_integrity_DisA_N_sf"/>
</dbReference>
<dbReference type="InterPro" id="IPR003390">
    <property type="entry name" value="DNA_integrity_scan_DisA_N"/>
</dbReference>
<keyword evidence="3" id="KW-1185">Reference proteome</keyword>
<dbReference type="Pfam" id="PF02457">
    <property type="entry name" value="DAC"/>
    <property type="match status" value="1"/>
</dbReference>
<dbReference type="PROSITE" id="PS51794">
    <property type="entry name" value="DAC"/>
    <property type="match status" value="1"/>
</dbReference>
<dbReference type="Proteomes" id="UP000219573">
    <property type="component" value="Unassembled WGS sequence"/>
</dbReference>
<dbReference type="EMBL" id="OBDZ01000027">
    <property type="protein sequence ID" value="SNY40478.1"/>
    <property type="molecule type" value="Genomic_DNA"/>
</dbReference>
<gene>
    <name evidence="2" type="ORF">SAMN06265827_1271</name>
</gene>
<organism evidence="2 3">
    <name type="scientific">Orenia metallireducens</name>
    <dbReference type="NCBI Taxonomy" id="1413210"/>
    <lineage>
        <taxon>Bacteria</taxon>
        <taxon>Bacillati</taxon>
        <taxon>Bacillota</taxon>
        <taxon>Clostridia</taxon>
        <taxon>Halanaerobiales</taxon>
        <taxon>Halobacteroidaceae</taxon>
        <taxon>Orenia</taxon>
    </lineage>
</organism>